<keyword evidence="2" id="KW-1185">Reference proteome</keyword>
<reference evidence="1 2" key="1">
    <citation type="submission" date="2018-11" db="EMBL/GenBank/DDBJ databases">
        <authorList>
            <person name="Li F."/>
        </authorList>
    </citation>
    <scope>NUCLEOTIDE SEQUENCE [LARGE SCALE GENOMIC DNA]</scope>
    <source>
        <strain evidence="1 2">Gsoil 818</strain>
    </source>
</reference>
<dbReference type="Proteomes" id="UP000279994">
    <property type="component" value="Unassembled WGS sequence"/>
</dbReference>
<dbReference type="EMBL" id="RJSF01000046">
    <property type="protein sequence ID" value="RNM12148.1"/>
    <property type="molecule type" value="Genomic_DNA"/>
</dbReference>
<name>A0A3N0GJ56_9ACTN</name>
<comment type="caution">
    <text evidence="1">The sequence shown here is derived from an EMBL/GenBank/DDBJ whole genome shotgun (WGS) entry which is preliminary data.</text>
</comment>
<accession>A0A3N0GJ56</accession>
<sequence length="129" mass="14174">MFDDAHADKQFVGEEYRIRILRNEDLGAYLYVPEALKPFMSGPSRQRLQGEPDRAHITRCGLTLPAVDSAALATLDATLAQLQEPHQLGAGFPVASICRTTASKIRPVVPPTFETRYSFAQACALLESV</sequence>
<dbReference type="AlphaFoldDB" id="A0A3N0GJ56"/>
<dbReference type="RefSeq" id="WP_123224728.1">
    <property type="nucleotide sequence ID" value="NZ_RJSF01000046.1"/>
</dbReference>
<gene>
    <name evidence="1" type="ORF">EFL26_20290</name>
</gene>
<proteinExistence type="predicted"/>
<evidence type="ECO:0000313" key="2">
    <source>
        <dbReference type="Proteomes" id="UP000279994"/>
    </source>
</evidence>
<evidence type="ECO:0000313" key="1">
    <source>
        <dbReference type="EMBL" id="RNM12148.1"/>
    </source>
</evidence>
<organism evidence="1 2">
    <name type="scientific">Nocardioides pocheonensis</name>
    <dbReference type="NCBI Taxonomy" id="661485"/>
    <lineage>
        <taxon>Bacteria</taxon>
        <taxon>Bacillati</taxon>
        <taxon>Actinomycetota</taxon>
        <taxon>Actinomycetes</taxon>
        <taxon>Propionibacteriales</taxon>
        <taxon>Nocardioidaceae</taxon>
        <taxon>Nocardioides</taxon>
    </lineage>
</organism>
<protein>
    <submittedName>
        <fullName evidence="1">Uncharacterized protein</fullName>
    </submittedName>
</protein>
<dbReference type="OrthoDB" id="366844at2"/>